<dbReference type="RefSeq" id="WP_344278143.1">
    <property type="nucleotide sequence ID" value="NZ_BAAAMR010000089.1"/>
</dbReference>
<organism evidence="3 4">
    <name type="scientific">Actinomadura napierensis</name>
    <dbReference type="NCBI Taxonomy" id="267854"/>
    <lineage>
        <taxon>Bacteria</taxon>
        <taxon>Bacillati</taxon>
        <taxon>Actinomycetota</taxon>
        <taxon>Actinomycetes</taxon>
        <taxon>Streptosporangiales</taxon>
        <taxon>Thermomonosporaceae</taxon>
        <taxon>Actinomadura</taxon>
    </lineage>
</organism>
<sequence length="526" mass="56471">MRFIPPPRGRKAWITALILPAALSLCSAALATAPASAGTKAASPAGSSLPHVTGPLPVTASSHPFGAADHEGTPENLKKAGYVEEEYLLSGTANVYSWPKAGPAQVRTAGAPYTTRILVRRPAKASRFSGNVVTEMLNPSNLFDLNIGWAMMHRQLIADGDVWVGVTAKPVSVVALKKFDPGRYGSLSMANPLPLNDPRNCANVPADSSRTTENGLAWDIFSQLGGLLRSTGRGNPVSYADRGGHARVRHLYGFGYSQTGGYLYDYINGIHPLDVQRNGGRPTYDGYIVAVAGGDFVGAVPMNQCDPVPPTGDPRKQFSDVGVPIIHLMSQSDYLTGIASRRPDSDKPADRYRGYEMAGAGHATPDELHYSAAPADIEKAGQPAPPMNCNEGPRSRFPSHIFFDAALRNLDQWVRRGVRPPHASPIEVENGKPVLDQYGNVQGGLRSPYLDVPTSTWYGNSTGASFCSIAGHEVPFTPQRLAQLYPDHGTYVRAVTRDTERLVAGRFLTRADGTEIIREAAHADVP</sequence>
<evidence type="ECO:0000259" key="2">
    <source>
        <dbReference type="Pfam" id="PF20091"/>
    </source>
</evidence>
<proteinExistence type="predicted"/>
<dbReference type="InterPro" id="IPR045394">
    <property type="entry name" value="Abhydrolase_dom"/>
</dbReference>
<name>A0ABN3ACJ8_9ACTN</name>
<gene>
    <name evidence="3" type="ORF">GCM10009727_72690</name>
</gene>
<feature type="domain" description="Alpha/beta hydrolase" evidence="2">
    <location>
        <begin position="52"/>
        <end position="518"/>
    </location>
</feature>
<reference evidence="3 4" key="1">
    <citation type="journal article" date="2019" name="Int. J. Syst. Evol. Microbiol.">
        <title>The Global Catalogue of Microorganisms (GCM) 10K type strain sequencing project: providing services to taxonomists for standard genome sequencing and annotation.</title>
        <authorList>
            <consortium name="The Broad Institute Genomics Platform"/>
            <consortium name="The Broad Institute Genome Sequencing Center for Infectious Disease"/>
            <person name="Wu L."/>
            <person name="Ma J."/>
        </authorList>
    </citation>
    <scope>NUCLEOTIDE SEQUENCE [LARGE SCALE GENOMIC DNA]</scope>
    <source>
        <strain evidence="3 4">JCM 13850</strain>
    </source>
</reference>
<dbReference type="Proteomes" id="UP001501020">
    <property type="component" value="Unassembled WGS sequence"/>
</dbReference>
<keyword evidence="4" id="KW-1185">Reference proteome</keyword>
<accession>A0ABN3ACJ8</accession>
<evidence type="ECO:0000313" key="3">
    <source>
        <dbReference type="EMBL" id="GAA2160062.1"/>
    </source>
</evidence>
<keyword evidence="1" id="KW-0732">Signal</keyword>
<dbReference type="Pfam" id="PF20091">
    <property type="entry name" value="Abhydrolase_10"/>
    <property type="match status" value="1"/>
</dbReference>
<feature type="signal peptide" evidence="1">
    <location>
        <begin position="1"/>
        <end position="37"/>
    </location>
</feature>
<comment type="caution">
    <text evidence="3">The sequence shown here is derived from an EMBL/GenBank/DDBJ whole genome shotgun (WGS) entry which is preliminary data.</text>
</comment>
<feature type="chain" id="PRO_5046098511" evidence="1">
    <location>
        <begin position="38"/>
        <end position="526"/>
    </location>
</feature>
<dbReference type="EMBL" id="BAAAMR010000089">
    <property type="protein sequence ID" value="GAA2160062.1"/>
    <property type="molecule type" value="Genomic_DNA"/>
</dbReference>
<protein>
    <submittedName>
        <fullName evidence="3">Alpha/beta hydrolase domain-containing protein</fullName>
    </submittedName>
</protein>
<evidence type="ECO:0000256" key="1">
    <source>
        <dbReference type="SAM" id="SignalP"/>
    </source>
</evidence>
<keyword evidence="3" id="KW-0378">Hydrolase</keyword>
<evidence type="ECO:0000313" key="4">
    <source>
        <dbReference type="Proteomes" id="UP001501020"/>
    </source>
</evidence>
<dbReference type="GO" id="GO:0016787">
    <property type="term" value="F:hydrolase activity"/>
    <property type="evidence" value="ECO:0007669"/>
    <property type="project" value="UniProtKB-KW"/>
</dbReference>